<dbReference type="EMBL" id="MHKB01000013">
    <property type="protein sequence ID" value="OGY78696.1"/>
    <property type="molecule type" value="Genomic_DNA"/>
</dbReference>
<dbReference type="AlphaFoldDB" id="A0A1G2AQC4"/>
<evidence type="ECO:0000313" key="4">
    <source>
        <dbReference type="Proteomes" id="UP000177165"/>
    </source>
</evidence>
<keyword evidence="1" id="KW-1133">Transmembrane helix</keyword>
<evidence type="ECO:0000256" key="1">
    <source>
        <dbReference type="SAM" id="Phobius"/>
    </source>
</evidence>
<reference evidence="3 4" key="1">
    <citation type="journal article" date="2016" name="Nat. Commun.">
        <title>Thousands of microbial genomes shed light on interconnected biogeochemical processes in an aquifer system.</title>
        <authorList>
            <person name="Anantharaman K."/>
            <person name="Brown C.T."/>
            <person name="Hug L.A."/>
            <person name="Sharon I."/>
            <person name="Castelle C.J."/>
            <person name="Probst A.J."/>
            <person name="Thomas B.C."/>
            <person name="Singh A."/>
            <person name="Wilkins M.J."/>
            <person name="Karaoz U."/>
            <person name="Brodie E.L."/>
            <person name="Williams K.H."/>
            <person name="Hubbard S.S."/>
            <person name="Banfield J.F."/>
        </authorList>
    </citation>
    <scope>NUCLEOTIDE SEQUENCE [LARGE SCALE GENOMIC DNA]</scope>
</reference>
<dbReference type="InterPro" id="IPR018649">
    <property type="entry name" value="SHOCT"/>
</dbReference>
<dbReference type="Proteomes" id="UP000177165">
    <property type="component" value="Unassembled WGS sequence"/>
</dbReference>
<evidence type="ECO:0000313" key="3">
    <source>
        <dbReference type="EMBL" id="OGY78696.1"/>
    </source>
</evidence>
<accession>A0A1G2AQC4</accession>
<keyword evidence="1" id="KW-0812">Transmembrane</keyword>
<keyword evidence="1" id="KW-0472">Membrane</keyword>
<dbReference type="Pfam" id="PF09851">
    <property type="entry name" value="SHOCT"/>
    <property type="match status" value="1"/>
</dbReference>
<proteinExistence type="predicted"/>
<comment type="caution">
    <text evidence="3">The sequence shown here is derived from an EMBL/GenBank/DDBJ whole genome shotgun (WGS) entry which is preliminary data.</text>
</comment>
<gene>
    <name evidence="3" type="ORF">A3B74_04555</name>
</gene>
<feature type="domain" description="SHOCT" evidence="2">
    <location>
        <begin position="47"/>
        <end position="69"/>
    </location>
</feature>
<sequence>MMGFNTFGWGFGGGFMMLFVWLIGIFLVVLVVKLLVTNGKCQSHTHAEEILKERYAKGEMTKKEFDEKIRGIRGE</sequence>
<name>A0A1G2AQC4_9BACT</name>
<evidence type="ECO:0000259" key="2">
    <source>
        <dbReference type="Pfam" id="PF09851"/>
    </source>
</evidence>
<feature type="transmembrane region" description="Helical" evidence="1">
    <location>
        <begin position="12"/>
        <end position="36"/>
    </location>
</feature>
<protein>
    <recommendedName>
        <fullName evidence="2">SHOCT domain-containing protein</fullName>
    </recommendedName>
</protein>
<organism evidence="3 4">
    <name type="scientific">Candidatus Kerfeldbacteria bacterium RIFCSPHIGHO2_02_FULL_42_14</name>
    <dbReference type="NCBI Taxonomy" id="1798540"/>
    <lineage>
        <taxon>Bacteria</taxon>
        <taxon>Candidatus Kerfeldiibacteriota</taxon>
    </lineage>
</organism>